<comment type="caution">
    <text evidence="2">The sequence shown here is derived from an EMBL/GenBank/DDBJ whole genome shotgun (WGS) entry which is preliminary data.</text>
</comment>
<evidence type="ECO:0000313" key="2">
    <source>
        <dbReference type="EMBL" id="MBR7800444.1"/>
    </source>
</evidence>
<evidence type="ECO:0000313" key="3">
    <source>
        <dbReference type="Proteomes" id="UP000678545"/>
    </source>
</evidence>
<feature type="region of interest" description="Disordered" evidence="1">
    <location>
        <begin position="1"/>
        <end position="64"/>
    </location>
</feature>
<accession>A0A941E4H4</accession>
<keyword evidence="3" id="KW-1185">Reference proteome</keyword>
<dbReference type="EMBL" id="JAGSPJ010000004">
    <property type="protein sequence ID" value="MBR7800444.1"/>
    <property type="molecule type" value="Genomic_DNA"/>
</dbReference>
<gene>
    <name evidence="2" type="ORF">KDM90_10605</name>
</gene>
<dbReference type="AlphaFoldDB" id="A0A941E4H4"/>
<sequence>MANKTMGTRQKLVFRLDPALSKPRNPIAQLAKRGGAGSHQKTASALRQAQKRALKKLPNEGEAD</sequence>
<dbReference type="RefSeq" id="WP_212675578.1">
    <property type="nucleotide sequence ID" value="NZ_JAGSPJ010000004.1"/>
</dbReference>
<evidence type="ECO:0000256" key="1">
    <source>
        <dbReference type="SAM" id="MobiDB-lite"/>
    </source>
</evidence>
<name>A0A941E4H4_9BURK</name>
<reference evidence="2" key="1">
    <citation type="submission" date="2021-04" db="EMBL/GenBank/DDBJ databases">
        <title>novel species isolated from subtropical streams in China.</title>
        <authorList>
            <person name="Lu H."/>
        </authorList>
    </citation>
    <scope>NUCLEOTIDE SEQUENCE</scope>
    <source>
        <strain evidence="2">FT137W</strain>
    </source>
</reference>
<organism evidence="2 3">
    <name type="scientific">Undibacterium fentianense</name>
    <dbReference type="NCBI Taxonomy" id="2828728"/>
    <lineage>
        <taxon>Bacteria</taxon>
        <taxon>Pseudomonadati</taxon>
        <taxon>Pseudomonadota</taxon>
        <taxon>Betaproteobacteria</taxon>
        <taxon>Burkholderiales</taxon>
        <taxon>Oxalobacteraceae</taxon>
        <taxon>Undibacterium</taxon>
    </lineage>
</organism>
<proteinExistence type="predicted"/>
<dbReference type="Proteomes" id="UP000678545">
    <property type="component" value="Unassembled WGS sequence"/>
</dbReference>
<protein>
    <submittedName>
        <fullName evidence="2">Uncharacterized protein</fullName>
    </submittedName>
</protein>